<dbReference type="NCBIfam" id="TIGR00247">
    <property type="entry name" value="endolytic transglycosylase MltG"/>
    <property type="match status" value="1"/>
</dbReference>
<comment type="caution">
    <text evidence="8">The sequence shown here is derived from an EMBL/GenBank/DDBJ whole genome shotgun (WGS) entry which is preliminary data.</text>
</comment>
<keyword evidence="5 7" id="KW-0456">Lyase</keyword>
<evidence type="ECO:0000313" key="9">
    <source>
        <dbReference type="Proteomes" id="UP000229615"/>
    </source>
</evidence>
<proteinExistence type="inferred from homology"/>
<keyword evidence="1 7" id="KW-1003">Cell membrane</keyword>
<dbReference type="EC" id="4.2.2.29" evidence="7"/>
<keyword evidence="2 7" id="KW-0812">Transmembrane</keyword>
<dbReference type="GO" id="GO:0071555">
    <property type="term" value="P:cell wall organization"/>
    <property type="evidence" value="ECO:0007669"/>
    <property type="project" value="UniProtKB-KW"/>
</dbReference>
<evidence type="ECO:0000256" key="1">
    <source>
        <dbReference type="ARBA" id="ARBA00022475"/>
    </source>
</evidence>
<accession>A0A2H0UPG0</accession>
<evidence type="ECO:0000256" key="2">
    <source>
        <dbReference type="ARBA" id="ARBA00022692"/>
    </source>
</evidence>
<evidence type="ECO:0000313" key="8">
    <source>
        <dbReference type="EMBL" id="PIR88290.1"/>
    </source>
</evidence>
<comment type="subcellular location">
    <subcellularLocation>
        <location evidence="7">Cell membrane</location>
        <topology evidence="7">Single-pass membrane protein</topology>
    </subcellularLocation>
</comment>
<organism evidence="8 9">
    <name type="scientific">Candidatus Harrisonbacteria bacterium CG10_big_fil_rev_8_21_14_0_10_44_23</name>
    <dbReference type="NCBI Taxonomy" id="1974585"/>
    <lineage>
        <taxon>Bacteria</taxon>
        <taxon>Candidatus Harrisoniibacteriota</taxon>
    </lineage>
</organism>
<dbReference type="AlphaFoldDB" id="A0A2H0UPG0"/>
<feature type="transmembrane region" description="Helical" evidence="7">
    <location>
        <begin position="7"/>
        <end position="24"/>
    </location>
</feature>
<keyword evidence="4 7" id="KW-0472">Membrane</keyword>
<dbReference type="GO" id="GO:0005886">
    <property type="term" value="C:plasma membrane"/>
    <property type="evidence" value="ECO:0007669"/>
    <property type="project" value="UniProtKB-SubCell"/>
</dbReference>
<dbReference type="InterPro" id="IPR003770">
    <property type="entry name" value="MLTG-like"/>
</dbReference>
<evidence type="ECO:0000256" key="4">
    <source>
        <dbReference type="ARBA" id="ARBA00023136"/>
    </source>
</evidence>
<evidence type="ECO:0000256" key="6">
    <source>
        <dbReference type="ARBA" id="ARBA00023316"/>
    </source>
</evidence>
<reference evidence="9" key="1">
    <citation type="submission" date="2017-09" db="EMBL/GenBank/DDBJ databases">
        <title>Depth-based differentiation of microbial function through sediment-hosted aquifers and enrichment of novel symbionts in the deep terrestrial subsurface.</title>
        <authorList>
            <person name="Probst A.J."/>
            <person name="Ladd B."/>
            <person name="Jarett J.K."/>
            <person name="Geller-Mcgrath D.E."/>
            <person name="Sieber C.M.K."/>
            <person name="Emerson J.B."/>
            <person name="Anantharaman K."/>
            <person name="Thomas B.C."/>
            <person name="Malmstrom R."/>
            <person name="Stieglmeier M."/>
            <person name="Klingl A."/>
            <person name="Woyke T."/>
            <person name="Ryan C.M."/>
            <person name="Banfield J.F."/>
        </authorList>
    </citation>
    <scope>NUCLEOTIDE SEQUENCE [LARGE SCALE GENOMIC DNA]</scope>
</reference>
<dbReference type="Proteomes" id="UP000229615">
    <property type="component" value="Unassembled WGS sequence"/>
</dbReference>
<dbReference type="HAMAP" id="MF_02065">
    <property type="entry name" value="MltG"/>
    <property type="match status" value="1"/>
</dbReference>
<evidence type="ECO:0000256" key="3">
    <source>
        <dbReference type="ARBA" id="ARBA00022989"/>
    </source>
</evidence>
<sequence length="322" mass="35933">MKIFPTILLISVTLIILWFPYYLFMLGPGPAQEQVDDFTATSTLAFSIAKGTGLSQVAQSLEDEGLIKSSSIFKLYNLFTGNAHLLKPGLYEINLSSSTPEIVSMFVAGPPNHARVVIQEGLTVNQIDERLSQLGIIKSGQLSSFPVSDLEADYDFLIGQRSFEGYLFPDTYDFSLSADPEEIIRKFLDAFEEKALPLLSVGQVSISKMLTIASMIEKEVPDSQERKIVSGIIQNRLREGMRLQIDVTSIYAKIHGPAYDTYKISGLPPGPIANPGLDSIEAAMFPEKTDYFFYISHPETKETIFSKTLLEHQEKIDQFLKR</sequence>
<comment type="similarity">
    <text evidence="7">Belongs to the transglycosylase MltG family.</text>
</comment>
<comment type="function">
    <text evidence="7">Functions as a peptidoglycan terminase that cleaves nascent peptidoglycan strands endolytically to terminate their elongation.</text>
</comment>
<keyword evidence="6 7" id="KW-0961">Cell wall biogenesis/degradation</keyword>
<keyword evidence="3 7" id="KW-1133">Transmembrane helix</keyword>
<comment type="catalytic activity">
    <reaction evidence="7">
        <text>a peptidoglycan chain = a peptidoglycan chain with N-acetyl-1,6-anhydromuramyl-[peptide] at the reducing end + a peptidoglycan chain with N-acetylglucosamine at the non-reducing end.</text>
        <dbReference type="EC" id="4.2.2.29"/>
    </reaction>
</comment>
<evidence type="ECO:0000256" key="5">
    <source>
        <dbReference type="ARBA" id="ARBA00023239"/>
    </source>
</evidence>
<dbReference type="Gene3D" id="3.30.1490.480">
    <property type="entry name" value="Endolytic murein transglycosylase"/>
    <property type="match status" value="1"/>
</dbReference>
<dbReference type="PANTHER" id="PTHR30518:SF2">
    <property type="entry name" value="ENDOLYTIC MUREIN TRANSGLYCOSYLASE"/>
    <property type="match status" value="1"/>
</dbReference>
<dbReference type="PANTHER" id="PTHR30518">
    <property type="entry name" value="ENDOLYTIC MUREIN TRANSGLYCOSYLASE"/>
    <property type="match status" value="1"/>
</dbReference>
<protein>
    <recommendedName>
        <fullName evidence="7">Endolytic murein transglycosylase</fullName>
        <ecNumber evidence="7">4.2.2.29</ecNumber>
    </recommendedName>
    <alternativeName>
        <fullName evidence="7">Peptidoglycan lytic transglycosylase</fullName>
    </alternativeName>
    <alternativeName>
        <fullName evidence="7">Peptidoglycan polymerization terminase</fullName>
    </alternativeName>
</protein>
<dbReference type="GO" id="GO:0009252">
    <property type="term" value="P:peptidoglycan biosynthetic process"/>
    <property type="evidence" value="ECO:0007669"/>
    <property type="project" value="UniProtKB-UniRule"/>
</dbReference>
<feature type="site" description="Important for catalytic activity" evidence="7">
    <location>
        <position position="219"/>
    </location>
</feature>
<evidence type="ECO:0000256" key="7">
    <source>
        <dbReference type="HAMAP-Rule" id="MF_02065"/>
    </source>
</evidence>
<gene>
    <name evidence="7" type="primary">mltG</name>
    <name evidence="8" type="ORF">COU09_03050</name>
</gene>
<name>A0A2H0UPG0_9BACT</name>
<dbReference type="GO" id="GO:0008932">
    <property type="term" value="F:lytic endotransglycosylase activity"/>
    <property type="evidence" value="ECO:0007669"/>
    <property type="project" value="UniProtKB-UniRule"/>
</dbReference>
<dbReference type="EMBL" id="PFBB01000035">
    <property type="protein sequence ID" value="PIR88290.1"/>
    <property type="molecule type" value="Genomic_DNA"/>
</dbReference>
<dbReference type="Pfam" id="PF02618">
    <property type="entry name" value="YceG"/>
    <property type="match status" value="1"/>
</dbReference>